<organism evidence="2 3">
    <name type="scientific">Tunturiibacter lichenicola</name>
    <dbReference type="NCBI Taxonomy" id="2051959"/>
    <lineage>
        <taxon>Bacteria</taxon>
        <taxon>Pseudomonadati</taxon>
        <taxon>Acidobacteriota</taxon>
        <taxon>Terriglobia</taxon>
        <taxon>Terriglobales</taxon>
        <taxon>Acidobacteriaceae</taxon>
        <taxon>Tunturiibacter</taxon>
    </lineage>
</organism>
<sequence>MSEWIKLKAKDGHELGAYVAKPNGEANGVLILVQEIFGINAHIRNVADGYAKDGFLVVAPAIFDRFEPGVQLTYQPGDMKRAYEFYGMLKPETTLMDVAAAYAWAKKAGKKIGVIGFCYGGLTSWLVATRGKDYEMQPSACVGYYAGGIGAVAKESSSCPVMLHFGANDSHIGQDQIEAVRSAHPEVEIFVYEGAGHAFSRDVDPNSYHAVSAKLARERSLEFLKSHLA</sequence>
<accession>A0A852VJY0</accession>
<dbReference type="InterPro" id="IPR002925">
    <property type="entry name" value="Dienelactn_hydro"/>
</dbReference>
<dbReference type="EC" id="3.1.1.45" evidence="2"/>
<gene>
    <name evidence="2" type="ORF">HDF08_001829</name>
</gene>
<dbReference type="InterPro" id="IPR051049">
    <property type="entry name" value="Dienelactone_hydrolase-like"/>
</dbReference>
<dbReference type="Proteomes" id="UP000564385">
    <property type="component" value="Unassembled WGS sequence"/>
</dbReference>
<dbReference type="InterPro" id="IPR029058">
    <property type="entry name" value="AB_hydrolase_fold"/>
</dbReference>
<dbReference type="Gene3D" id="3.40.50.1820">
    <property type="entry name" value="alpha/beta hydrolase"/>
    <property type="match status" value="1"/>
</dbReference>
<feature type="domain" description="Dienelactone hydrolase" evidence="1">
    <location>
        <begin position="16"/>
        <end position="227"/>
    </location>
</feature>
<reference evidence="2 3" key="1">
    <citation type="submission" date="2020-07" db="EMBL/GenBank/DDBJ databases">
        <title>Genomic Encyclopedia of Type Strains, Phase IV (KMG-V): Genome sequencing to study the core and pangenomes of soil and plant-associated prokaryotes.</title>
        <authorList>
            <person name="Whitman W."/>
        </authorList>
    </citation>
    <scope>NUCLEOTIDE SEQUENCE [LARGE SCALE GENOMIC DNA]</scope>
    <source>
        <strain evidence="2 3">M8UP22</strain>
    </source>
</reference>
<evidence type="ECO:0000259" key="1">
    <source>
        <dbReference type="Pfam" id="PF01738"/>
    </source>
</evidence>
<protein>
    <submittedName>
        <fullName evidence="2">Carboxymethylenebutenolidase</fullName>
        <ecNumber evidence="2">3.1.1.45</ecNumber>
    </submittedName>
</protein>
<evidence type="ECO:0000313" key="3">
    <source>
        <dbReference type="Proteomes" id="UP000564385"/>
    </source>
</evidence>
<name>A0A852VJY0_9BACT</name>
<dbReference type="PANTHER" id="PTHR46623">
    <property type="entry name" value="CARBOXYMETHYLENEBUTENOLIDASE-RELATED"/>
    <property type="match status" value="1"/>
</dbReference>
<dbReference type="Pfam" id="PF01738">
    <property type="entry name" value="DLH"/>
    <property type="match status" value="1"/>
</dbReference>
<dbReference type="EMBL" id="JACCCU010000001">
    <property type="protein sequence ID" value="NYF89762.1"/>
    <property type="molecule type" value="Genomic_DNA"/>
</dbReference>
<comment type="caution">
    <text evidence="2">The sequence shown here is derived from an EMBL/GenBank/DDBJ whole genome shotgun (WGS) entry which is preliminary data.</text>
</comment>
<proteinExistence type="predicted"/>
<dbReference type="PANTHER" id="PTHR46623:SF6">
    <property type="entry name" value="ALPHA_BETA-HYDROLASES SUPERFAMILY PROTEIN"/>
    <property type="match status" value="1"/>
</dbReference>
<dbReference type="AlphaFoldDB" id="A0A852VJY0"/>
<evidence type="ECO:0000313" key="2">
    <source>
        <dbReference type="EMBL" id="NYF89762.1"/>
    </source>
</evidence>
<dbReference type="GO" id="GO:0008806">
    <property type="term" value="F:carboxymethylenebutenolidase activity"/>
    <property type="evidence" value="ECO:0007669"/>
    <property type="project" value="UniProtKB-EC"/>
</dbReference>
<dbReference type="SUPFAM" id="SSF53474">
    <property type="entry name" value="alpha/beta-Hydrolases"/>
    <property type="match status" value="1"/>
</dbReference>
<keyword evidence="2" id="KW-0378">Hydrolase</keyword>